<dbReference type="Pfam" id="PF05175">
    <property type="entry name" value="MTS"/>
    <property type="match status" value="1"/>
</dbReference>
<gene>
    <name evidence="2" type="ORF">METZ01_LOCUS401971</name>
</gene>
<proteinExistence type="predicted"/>
<reference evidence="2" key="1">
    <citation type="submission" date="2018-05" db="EMBL/GenBank/DDBJ databases">
        <authorList>
            <person name="Lanie J.A."/>
            <person name="Ng W.-L."/>
            <person name="Kazmierczak K.M."/>
            <person name="Andrzejewski T.M."/>
            <person name="Davidsen T.M."/>
            <person name="Wayne K.J."/>
            <person name="Tettelin H."/>
            <person name="Glass J.I."/>
            <person name="Rusch D."/>
            <person name="Podicherti R."/>
            <person name="Tsui H.-C.T."/>
            <person name="Winkler M.E."/>
        </authorList>
    </citation>
    <scope>NUCLEOTIDE SEQUENCE</scope>
</reference>
<dbReference type="InterPro" id="IPR007848">
    <property type="entry name" value="Small_mtfrase_dom"/>
</dbReference>
<dbReference type="EMBL" id="UINC01154051">
    <property type="protein sequence ID" value="SVD49117.1"/>
    <property type="molecule type" value="Genomic_DNA"/>
</dbReference>
<accession>A0A382VRH2</accession>
<evidence type="ECO:0000313" key="2">
    <source>
        <dbReference type="EMBL" id="SVD49117.1"/>
    </source>
</evidence>
<dbReference type="InterPro" id="IPR029063">
    <property type="entry name" value="SAM-dependent_MTases_sf"/>
</dbReference>
<dbReference type="CDD" id="cd02440">
    <property type="entry name" value="AdoMet_MTases"/>
    <property type="match status" value="1"/>
</dbReference>
<organism evidence="2">
    <name type="scientific">marine metagenome</name>
    <dbReference type="NCBI Taxonomy" id="408172"/>
    <lineage>
        <taxon>unclassified sequences</taxon>
        <taxon>metagenomes</taxon>
        <taxon>ecological metagenomes</taxon>
    </lineage>
</organism>
<sequence>MSQPKIGYRAGSDAILLAAAVPALAGQTVLDAGAGVGAVALCLASRVENIQVRGLERQVELTKLAADNATANGLADRVNVLCGDIHQP</sequence>
<name>A0A382VRH2_9ZZZZ</name>
<dbReference type="PANTHER" id="PTHR47739">
    <property type="entry name" value="TRNA1(VAL) (ADENINE(37)-N6)-METHYLTRANSFERASE"/>
    <property type="match status" value="1"/>
</dbReference>
<dbReference type="InterPro" id="IPR050210">
    <property type="entry name" value="tRNA_Adenine-N(6)_MTase"/>
</dbReference>
<dbReference type="GO" id="GO:0008168">
    <property type="term" value="F:methyltransferase activity"/>
    <property type="evidence" value="ECO:0007669"/>
    <property type="project" value="InterPro"/>
</dbReference>
<evidence type="ECO:0000259" key="1">
    <source>
        <dbReference type="Pfam" id="PF05175"/>
    </source>
</evidence>
<dbReference type="PANTHER" id="PTHR47739:SF1">
    <property type="entry name" value="TRNA1(VAL) (ADENINE(37)-N6)-METHYLTRANSFERASE"/>
    <property type="match status" value="1"/>
</dbReference>
<dbReference type="AlphaFoldDB" id="A0A382VRH2"/>
<feature type="non-terminal residue" evidence="2">
    <location>
        <position position="88"/>
    </location>
</feature>
<protein>
    <recommendedName>
        <fullName evidence="1">Methyltransferase small domain-containing protein</fullName>
    </recommendedName>
</protein>
<feature type="domain" description="Methyltransferase small" evidence="1">
    <location>
        <begin position="16"/>
        <end position="85"/>
    </location>
</feature>
<dbReference type="Gene3D" id="3.40.50.150">
    <property type="entry name" value="Vaccinia Virus protein VP39"/>
    <property type="match status" value="1"/>
</dbReference>
<dbReference type="SUPFAM" id="SSF53335">
    <property type="entry name" value="S-adenosyl-L-methionine-dependent methyltransferases"/>
    <property type="match status" value="1"/>
</dbReference>